<sequence>MKKARQGSCWVIAGAGFDAGFDFSISNLPAARFLQVLGSKSNPTGGEFHFKPSSCWVCGTQRVLGLSSRCVPASEALGFVSNPAAVGSSIY</sequence>
<proteinExistence type="predicted"/>
<evidence type="ECO:0000313" key="2">
    <source>
        <dbReference type="Proteomes" id="UP001054252"/>
    </source>
</evidence>
<gene>
    <name evidence="1" type="ORF">SLEP1_g38606</name>
</gene>
<dbReference type="AlphaFoldDB" id="A0AAV5KXX5"/>
<name>A0AAV5KXX5_9ROSI</name>
<reference evidence="1 2" key="1">
    <citation type="journal article" date="2021" name="Commun. Biol.">
        <title>The genome of Shorea leprosula (Dipterocarpaceae) highlights the ecological relevance of drought in aseasonal tropical rainforests.</title>
        <authorList>
            <person name="Ng K.K.S."/>
            <person name="Kobayashi M.J."/>
            <person name="Fawcett J.A."/>
            <person name="Hatakeyama M."/>
            <person name="Paape T."/>
            <person name="Ng C.H."/>
            <person name="Ang C.C."/>
            <person name="Tnah L.H."/>
            <person name="Lee C.T."/>
            <person name="Nishiyama T."/>
            <person name="Sese J."/>
            <person name="O'Brien M.J."/>
            <person name="Copetti D."/>
            <person name="Mohd Noor M.I."/>
            <person name="Ong R.C."/>
            <person name="Putra M."/>
            <person name="Sireger I.Z."/>
            <person name="Indrioko S."/>
            <person name="Kosugi Y."/>
            <person name="Izuno A."/>
            <person name="Isagi Y."/>
            <person name="Lee S.L."/>
            <person name="Shimizu K.K."/>
        </authorList>
    </citation>
    <scope>NUCLEOTIDE SEQUENCE [LARGE SCALE GENOMIC DNA]</scope>
    <source>
        <strain evidence="1">214</strain>
    </source>
</reference>
<dbReference type="Proteomes" id="UP001054252">
    <property type="component" value="Unassembled WGS sequence"/>
</dbReference>
<evidence type="ECO:0000313" key="1">
    <source>
        <dbReference type="EMBL" id="GKV29702.1"/>
    </source>
</evidence>
<protein>
    <submittedName>
        <fullName evidence="1">Uncharacterized protein</fullName>
    </submittedName>
</protein>
<accession>A0AAV5KXX5</accession>
<organism evidence="1 2">
    <name type="scientific">Rubroshorea leprosula</name>
    <dbReference type="NCBI Taxonomy" id="152421"/>
    <lineage>
        <taxon>Eukaryota</taxon>
        <taxon>Viridiplantae</taxon>
        <taxon>Streptophyta</taxon>
        <taxon>Embryophyta</taxon>
        <taxon>Tracheophyta</taxon>
        <taxon>Spermatophyta</taxon>
        <taxon>Magnoliopsida</taxon>
        <taxon>eudicotyledons</taxon>
        <taxon>Gunneridae</taxon>
        <taxon>Pentapetalae</taxon>
        <taxon>rosids</taxon>
        <taxon>malvids</taxon>
        <taxon>Malvales</taxon>
        <taxon>Dipterocarpaceae</taxon>
        <taxon>Rubroshorea</taxon>
    </lineage>
</organism>
<dbReference type="EMBL" id="BPVZ01000084">
    <property type="protein sequence ID" value="GKV29702.1"/>
    <property type="molecule type" value="Genomic_DNA"/>
</dbReference>
<comment type="caution">
    <text evidence="1">The sequence shown here is derived from an EMBL/GenBank/DDBJ whole genome shotgun (WGS) entry which is preliminary data.</text>
</comment>
<keyword evidence="2" id="KW-1185">Reference proteome</keyword>